<evidence type="ECO:0000313" key="3">
    <source>
        <dbReference type="Proteomes" id="UP000241769"/>
    </source>
</evidence>
<dbReference type="Proteomes" id="UP000241769">
    <property type="component" value="Unassembled WGS sequence"/>
</dbReference>
<name>A0A2P6NZ13_9EUKA</name>
<dbReference type="InParanoid" id="A0A2P6NZ13"/>
<gene>
    <name evidence="2" type="ORF">PROFUN_01899</name>
</gene>
<reference evidence="2 3" key="1">
    <citation type="journal article" date="2018" name="Genome Biol. Evol.">
        <title>Multiple Roots of Fruiting Body Formation in Amoebozoa.</title>
        <authorList>
            <person name="Hillmann F."/>
            <person name="Forbes G."/>
            <person name="Novohradska S."/>
            <person name="Ferling I."/>
            <person name="Riege K."/>
            <person name="Groth M."/>
            <person name="Westermann M."/>
            <person name="Marz M."/>
            <person name="Spaller T."/>
            <person name="Winckler T."/>
            <person name="Schaap P."/>
            <person name="Glockner G."/>
        </authorList>
    </citation>
    <scope>NUCLEOTIDE SEQUENCE [LARGE SCALE GENOMIC DNA]</scope>
    <source>
        <strain evidence="2 3">Jena</strain>
    </source>
</reference>
<evidence type="ECO:0000313" key="2">
    <source>
        <dbReference type="EMBL" id="PRP89179.1"/>
    </source>
</evidence>
<feature type="compositionally biased region" description="Basic and acidic residues" evidence="1">
    <location>
        <begin position="89"/>
        <end position="104"/>
    </location>
</feature>
<evidence type="ECO:0000256" key="1">
    <source>
        <dbReference type="SAM" id="MobiDB-lite"/>
    </source>
</evidence>
<organism evidence="2 3">
    <name type="scientific">Planoprotostelium fungivorum</name>
    <dbReference type="NCBI Taxonomy" id="1890364"/>
    <lineage>
        <taxon>Eukaryota</taxon>
        <taxon>Amoebozoa</taxon>
        <taxon>Evosea</taxon>
        <taxon>Variosea</taxon>
        <taxon>Cavosteliida</taxon>
        <taxon>Cavosteliaceae</taxon>
        <taxon>Planoprotostelium</taxon>
    </lineage>
</organism>
<protein>
    <submittedName>
        <fullName evidence="2">Uncharacterized protein</fullName>
    </submittedName>
</protein>
<dbReference type="AlphaFoldDB" id="A0A2P6NZ13"/>
<dbReference type="EMBL" id="MDYQ01000005">
    <property type="protein sequence ID" value="PRP89179.1"/>
    <property type="molecule type" value="Genomic_DNA"/>
</dbReference>
<proteinExistence type="predicted"/>
<accession>A0A2P6NZ13</accession>
<keyword evidence="3" id="KW-1185">Reference proteome</keyword>
<dbReference type="FunCoup" id="A0A2P6NZ13">
    <property type="interactions" value="45"/>
</dbReference>
<feature type="region of interest" description="Disordered" evidence="1">
    <location>
        <begin position="87"/>
        <end position="112"/>
    </location>
</feature>
<sequence>MTSRSQVLKLYHDMMTVAIKKPPPKHDLKDFGPTSSLSNHIRSIFKERAHTVQFKDINRVEFFLNQGRRQLKQLKKSEFEGIFYVTSDSKPEKEEEKQTTEGEHFTSAPRTY</sequence>
<comment type="caution">
    <text evidence="2">The sequence shown here is derived from an EMBL/GenBank/DDBJ whole genome shotgun (WGS) entry which is preliminary data.</text>
</comment>